<evidence type="ECO:0000256" key="1">
    <source>
        <dbReference type="ARBA" id="ARBA00010290"/>
    </source>
</evidence>
<evidence type="ECO:0000256" key="3">
    <source>
        <dbReference type="ARBA" id="ARBA00023134"/>
    </source>
</evidence>
<feature type="binding site" evidence="4">
    <location>
        <begin position="120"/>
        <end position="123"/>
    </location>
    <ligand>
        <name>GTP</name>
        <dbReference type="ChEBI" id="CHEBI:37565"/>
    </ligand>
</feature>
<dbReference type="PRINTS" id="PR00328">
    <property type="entry name" value="SAR1GTPBP"/>
</dbReference>
<reference evidence="7" key="1">
    <citation type="submission" date="2021-04" db="EMBL/GenBank/DDBJ databases">
        <authorList>
            <consortium name="Molecular Ecology Group"/>
        </authorList>
    </citation>
    <scope>NUCLEOTIDE SEQUENCE</scope>
</reference>
<protein>
    <recommendedName>
        <fullName evidence="9">ADP-ribosylation factor</fullName>
    </recommendedName>
</protein>
<evidence type="ECO:0000256" key="5">
    <source>
        <dbReference type="PIRSR" id="PIRSR606689-2"/>
    </source>
</evidence>
<dbReference type="SMART" id="SM00177">
    <property type="entry name" value="ARF"/>
    <property type="match status" value="1"/>
</dbReference>
<keyword evidence="5" id="KW-0460">Magnesium</keyword>
<evidence type="ECO:0000256" key="2">
    <source>
        <dbReference type="ARBA" id="ARBA00022741"/>
    </source>
</evidence>
<keyword evidence="3 4" id="KW-0342">GTP-binding</keyword>
<feature type="binding site" evidence="4">
    <location>
        <begin position="13"/>
        <end position="20"/>
    </location>
    <ligand>
        <name>GTP</name>
        <dbReference type="ChEBI" id="CHEBI:37565"/>
    </ligand>
</feature>
<dbReference type="InterPro" id="IPR024156">
    <property type="entry name" value="Small_GTPase_ARF"/>
</dbReference>
<comment type="caution">
    <text evidence="7">The sequence shown here is derived from an EMBL/GenBank/DDBJ whole genome shotgun (WGS) entry which is preliminary data.</text>
</comment>
<dbReference type="PANTHER" id="PTHR11711">
    <property type="entry name" value="ADP RIBOSYLATION FACTOR-RELATED"/>
    <property type="match status" value="1"/>
</dbReference>
<dbReference type="GO" id="GO:0030010">
    <property type="term" value="P:establishment of cell polarity"/>
    <property type="evidence" value="ECO:0007669"/>
    <property type="project" value="UniProtKB-ARBA"/>
</dbReference>
<dbReference type="InterPro" id="IPR005225">
    <property type="entry name" value="Small_GTP-bd"/>
</dbReference>
<feature type="binding site" evidence="4">
    <location>
        <position position="64"/>
    </location>
    <ligand>
        <name>GTP</name>
        <dbReference type="ChEBI" id="CHEBI:37565"/>
    </ligand>
</feature>
<evidence type="ECO:0008006" key="9">
    <source>
        <dbReference type="Google" id="ProtNLM"/>
    </source>
</evidence>
<dbReference type="Pfam" id="PF00025">
    <property type="entry name" value="Arf"/>
    <property type="match status" value="1"/>
</dbReference>
<dbReference type="Proteomes" id="UP000678393">
    <property type="component" value="Unassembled WGS sequence"/>
</dbReference>
<name>A0A8S3YY03_9EUPU</name>
<feature type="binding site" evidence="5">
    <location>
        <position position="37"/>
    </location>
    <ligand>
        <name>Mg(2+)</name>
        <dbReference type="ChEBI" id="CHEBI:18420"/>
    </ligand>
</feature>
<dbReference type="PROSITE" id="PS51419">
    <property type="entry name" value="RAB"/>
    <property type="match status" value="1"/>
</dbReference>
<dbReference type="PROSITE" id="PS51417">
    <property type="entry name" value="ARF"/>
    <property type="match status" value="1"/>
</dbReference>
<dbReference type="FunFam" id="3.40.50.300:FF:000412">
    <property type="entry name" value="ADP-ribosylation factor 1"/>
    <property type="match status" value="1"/>
</dbReference>
<evidence type="ECO:0000313" key="8">
    <source>
        <dbReference type="Proteomes" id="UP000678393"/>
    </source>
</evidence>
<sequence length="183" mass="20529">MGVAPSVQIVIVGLEGTGKTTLMYRLKFGQYTNSIPTVGFNREKVELTEGRNKGVTFTMWDLGGKDNMRPLWKSYLRSAAGIIFVVDSNNRDDMEEARMELLKLVKMQNPNNIPTLVMANKQDLPNAMSPDEVAKSMGVNELCATQLCQVLPSCAITGEGLTEAMDAIFEMMRKWKKTKRKFR</sequence>
<keyword evidence="5" id="KW-0479">Metal-binding</keyword>
<evidence type="ECO:0000256" key="6">
    <source>
        <dbReference type="RuleBase" id="RU003925"/>
    </source>
</evidence>
<comment type="similarity">
    <text evidence="1 6">Belongs to the small GTPase superfamily. Arf family.</text>
</comment>
<keyword evidence="8" id="KW-1185">Reference proteome</keyword>
<accession>A0A8S3YY03</accession>
<dbReference type="InterPro" id="IPR006689">
    <property type="entry name" value="Small_GTPase_ARF/SAR"/>
</dbReference>
<dbReference type="SUPFAM" id="SSF52540">
    <property type="entry name" value="P-loop containing nucleoside triphosphate hydrolases"/>
    <property type="match status" value="1"/>
</dbReference>
<dbReference type="InterPro" id="IPR027417">
    <property type="entry name" value="P-loop_NTPase"/>
</dbReference>
<dbReference type="EMBL" id="CAJHNH020001116">
    <property type="protein sequence ID" value="CAG5121609.1"/>
    <property type="molecule type" value="Genomic_DNA"/>
</dbReference>
<organism evidence="7 8">
    <name type="scientific">Candidula unifasciata</name>
    <dbReference type="NCBI Taxonomy" id="100452"/>
    <lineage>
        <taxon>Eukaryota</taxon>
        <taxon>Metazoa</taxon>
        <taxon>Spiralia</taxon>
        <taxon>Lophotrochozoa</taxon>
        <taxon>Mollusca</taxon>
        <taxon>Gastropoda</taxon>
        <taxon>Heterobranchia</taxon>
        <taxon>Euthyneura</taxon>
        <taxon>Panpulmonata</taxon>
        <taxon>Eupulmonata</taxon>
        <taxon>Stylommatophora</taxon>
        <taxon>Helicina</taxon>
        <taxon>Helicoidea</taxon>
        <taxon>Geomitridae</taxon>
        <taxon>Candidula</taxon>
    </lineage>
</organism>
<dbReference type="NCBIfam" id="TIGR00231">
    <property type="entry name" value="small_GTP"/>
    <property type="match status" value="1"/>
</dbReference>
<dbReference type="GO" id="GO:0046872">
    <property type="term" value="F:metal ion binding"/>
    <property type="evidence" value="ECO:0007669"/>
    <property type="project" value="UniProtKB-KW"/>
</dbReference>
<dbReference type="OrthoDB" id="2011769at2759"/>
<proteinExistence type="inferred from homology"/>
<dbReference type="GO" id="GO:0005525">
    <property type="term" value="F:GTP binding"/>
    <property type="evidence" value="ECO:0007669"/>
    <property type="project" value="UniProtKB-KW"/>
</dbReference>
<evidence type="ECO:0000256" key="4">
    <source>
        <dbReference type="PIRSR" id="PIRSR606689-1"/>
    </source>
</evidence>
<keyword evidence="2 4" id="KW-0547">Nucleotide-binding</keyword>
<dbReference type="SMART" id="SM00178">
    <property type="entry name" value="SAR"/>
    <property type="match status" value="1"/>
</dbReference>
<dbReference type="SMART" id="SM00175">
    <property type="entry name" value="RAB"/>
    <property type="match status" value="1"/>
</dbReference>
<dbReference type="AlphaFoldDB" id="A0A8S3YY03"/>
<dbReference type="Gene3D" id="3.40.50.300">
    <property type="entry name" value="P-loop containing nucleotide triphosphate hydrolases"/>
    <property type="match status" value="1"/>
</dbReference>
<gene>
    <name evidence="7" type="ORF">CUNI_LOCUS7167</name>
</gene>
<dbReference type="GO" id="GO:0003924">
    <property type="term" value="F:GTPase activity"/>
    <property type="evidence" value="ECO:0007669"/>
    <property type="project" value="InterPro"/>
</dbReference>
<feature type="binding site" evidence="5">
    <location>
        <position position="20"/>
    </location>
    <ligand>
        <name>Mg(2+)</name>
        <dbReference type="ChEBI" id="CHEBI:18420"/>
    </ligand>
</feature>
<evidence type="ECO:0000313" key="7">
    <source>
        <dbReference type="EMBL" id="CAG5121609.1"/>
    </source>
</evidence>